<protein>
    <submittedName>
        <fullName evidence="2">Uncharacterized protein</fullName>
    </submittedName>
</protein>
<gene>
    <name evidence="2" type="ORF">HMPREF0201_04499</name>
</gene>
<accession>S3IKG4</accession>
<dbReference type="STRING" id="566551.HMPREF0201_04499"/>
<proteinExistence type="predicted"/>
<dbReference type="EMBL" id="ATDT01000038">
    <property type="protein sequence ID" value="EPF12896.1"/>
    <property type="molecule type" value="Genomic_DNA"/>
</dbReference>
<dbReference type="PATRIC" id="fig|566551.4.peg.4113"/>
<organism evidence="2 3">
    <name type="scientific">Cedecea davisae DSM 4568</name>
    <dbReference type="NCBI Taxonomy" id="566551"/>
    <lineage>
        <taxon>Bacteria</taxon>
        <taxon>Pseudomonadati</taxon>
        <taxon>Pseudomonadota</taxon>
        <taxon>Gammaproteobacteria</taxon>
        <taxon>Enterobacterales</taxon>
        <taxon>Enterobacteriaceae</taxon>
        <taxon>Cedecea</taxon>
    </lineage>
</organism>
<feature type="compositionally biased region" description="Basic and acidic residues" evidence="1">
    <location>
        <begin position="74"/>
        <end position="94"/>
    </location>
</feature>
<evidence type="ECO:0000313" key="3">
    <source>
        <dbReference type="Proteomes" id="UP000014585"/>
    </source>
</evidence>
<dbReference type="AlphaFoldDB" id="S3IKG4"/>
<comment type="caution">
    <text evidence="2">The sequence shown here is derived from an EMBL/GenBank/DDBJ whole genome shotgun (WGS) entry which is preliminary data.</text>
</comment>
<sequence length="107" mass="12323">MPHSGFLSIAVSGRKMAYKYTFVLLAPLLLSACSSLEHSSVDRQDRQRLDDSFNRSPWPDPYYNSRYLTPEQRQNIRDQIRSDQLEARGRRDNSTDSGDGFGQPVHF</sequence>
<dbReference type="Proteomes" id="UP000014585">
    <property type="component" value="Unassembled WGS sequence"/>
</dbReference>
<feature type="region of interest" description="Disordered" evidence="1">
    <location>
        <begin position="38"/>
        <end position="107"/>
    </location>
</feature>
<dbReference type="HOGENOM" id="CLU_2409382_0_0_6"/>
<evidence type="ECO:0000256" key="1">
    <source>
        <dbReference type="SAM" id="MobiDB-lite"/>
    </source>
</evidence>
<reference evidence="2 3" key="1">
    <citation type="submission" date="2013-04" db="EMBL/GenBank/DDBJ databases">
        <authorList>
            <person name="Weinstock G."/>
            <person name="Sodergren E."/>
            <person name="Lobos E.A."/>
            <person name="Fulton L."/>
            <person name="Fulton R."/>
            <person name="Courtney L."/>
            <person name="Fronick C."/>
            <person name="O'Laughlin M."/>
            <person name="Godfrey J."/>
            <person name="Wilson R.M."/>
            <person name="Miner T."/>
            <person name="Farmer C."/>
            <person name="Delehaunty K."/>
            <person name="Cordes M."/>
            <person name="Minx P."/>
            <person name="Tomlinson C."/>
            <person name="Chen J."/>
            <person name="Wollam A."/>
            <person name="Pepin K.H."/>
            <person name="Palsikar V.B."/>
            <person name="Zhang X."/>
            <person name="Suruliraj S."/>
            <person name="Perna N.T."/>
            <person name="Plunkett G."/>
            <person name="Warren W."/>
            <person name="Mitreva M."/>
            <person name="Mardis E.R."/>
            <person name="Wilson R.K."/>
        </authorList>
    </citation>
    <scope>NUCLEOTIDE SEQUENCE [LARGE SCALE GENOMIC DNA]</scope>
    <source>
        <strain evidence="2 3">DSM 4568</strain>
    </source>
</reference>
<name>S3IKG4_9ENTR</name>
<evidence type="ECO:0000313" key="2">
    <source>
        <dbReference type="EMBL" id="EPF12896.1"/>
    </source>
</evidence>
<feature type="compositionally biased region" description="Basic and acidic residues" evidence="1">
    <location>
        <begin position="39"/>
        <end position="53"/>
    </location>
</feature>